<feature type="chain" id="PRO_5033984294" evidence="1">
    <location>
        <begin position="19"/>
        <end position="70"/>
    </location>
</feature>
<feature type="signal peptide" evidence="1">
    <location>
        <begin position="1"/>
        <end position="18"/>
    </location>
</feature>
<dbReference type="AlphaFoldDB" id="A0A8E2JT71"/>
<keyword evidence="3" id="KW-1185">Reference proteome</keyword>
<sequence length="70" mass="6870">MQFKLLTVMAVLASTATANYNATGTGGYIPTSAGGLSPTMTPFQGVAAPSTQFAGSALGFVVAAGVALML</sequence>
<evidence type="ECO:0000256" key="1">
    <source>
        <dbReference type="SAM" id="SignalP"/>
    </source>
</evidence>
<dbReference type="Proteomes" id="UP000250140">
    <property type="component" value="Unassembled WGS sequence"/>
</dbReference>
<keyword evidence="1" id="KW-0732">Signal</keyword>
<proteinExistence type="predicted"/>
<protein>
    <submittedName>
        <fullName evidence="2">Uncharacterized protein</fullName>
    </submittedName>
</protein>
<dbReference type="EMBL" id="KV749684">
    <property type="protein sequence ID" value="OCL08269.1"/>
    <property type="molecule type" value="Genomic_DNA"/>
</dbReference>
<evidence type="ECO:0000313" key="2">
    <source>
        <dbReference type="EMBL" id="OCL08269.1"/>
    </source>
</evidence>
<organism evidence="2 3">
    <name type="scientific">Glonium stellatum</name>
    <dbReference type="NCBI Taxonomy" id="574774"/>
    <lineage>
        <taxon>Eukaryota</taxon>
        <taxon>Fungi</taxon>
        <taxon>Dikarya</taxon>
        <taxon>Ascomycota</taxon>
        <taxon>Pezizomycotina</taxon>
        <taxon>Dothideomycetes</taxon>
        <taxon>Pleosporomycetidae</taxon>
        <taxon>Gloniales</taxon>
        <taxon>Gloniaceae</taxon>
        <taxon>Glonium</taxon>
    </lineage>
</organism>
<accession>A0A8E2JT71</accession>
<reference evidence="2 3" key="1">
    <citation type="journal article" date="2016" name="Nat. Commun.">
        <title>Ectomycorrhizal ecology is imprinted in the genome of the dominant symbiotic fungus Cenococcum geophilum.</title>
        <authorList>
            <consortium name="DOE Joint Genome Institute"/>
            <person name="Peter M."/>
            <person name="Kohler A."/>
            <person name="Ohm R.A."/>
            <person name="Kuo A."/>
            <person name="Krutzmann J."/>
            <person name="Morin E."/>
            <person name="Arend M."/>
            <person name="Barry K.W."/>
            <person name="Binder M."/>
            <person name="Choi C."/>
            <person name="Clum A."/>
            <person name="Copeland A."/>
            <person name="Grisel N."/>
            <person name="Haridas S."/>
            <person name="Kipfer T."/>
            <person name="LaButti K."/>
            <person name="Lindquist E."/>
            <person name="Lipzen A."/>
            <person name="Maire R."/>
            <person name="Meier B."/>
            <person name="Mihaltcheva S."/>
            <person name="Molinier V."/>
            <person name="Murat C."/>
            <person name="Poggeler S."/>
            <person name="Quandt C.A."/>
            <person name="Sperisen C."/>
            <person name="Tritt A."/>
            <person name="Tisserant E."/>
            <person name="Crous P.W."/>
            <person name="Henrissat B."/>
            <person name="Nehls U."/>
            <person name="Egli S."/>
            <person name="Spatafora J.W."/>
            <person name="Grigoriev I.V."/>
            <person name="Martin F.M."/>
        </authorList>
    </citation>
    <scope>NUCLEOTIDE SEQUENCE [LARGE SCALE GENOMIC DNA]</scope>
    <source>
        <strain evidence="2 3">CBS 207.34</strain>
    </source>
</reference>
<evidence type="ECO:0000313" key="3">
    <source>
        <dbReference type="Proteomes" id="UP000250140"/>
    </source>
</evidence>
<gene>
    <name evidence="2" type="ORF">AOQ84DRAFT_354566</name>
</gene>
<name>A0A8E2JT71_9PEZI</name>